<gene>
    <name evidence="1" type="ORF">DFR70_1011081</name>
</gene>
<dbReference type="Proteomes" id="UP000247569">
    <property type="component" value="Unassembled WGS sequence"/>
</dbReference>
<name>A0A318KCT5_9NOCA</name>
<evidence type="ECO:0000313" key="2">
    <source>
        <dbReference type="Proteomes" id="UP000247569"/>
    </source>
</evidence>
<proteinExistence type="predicted"/>
<dbReference type="EMBL" id="QJKF01000001">
    <property type="protein sequence ID" value="PXX71647.1"/>
    <property type="molecule type" value="Genomic_DNA"/>
</dbReference>
<evidence type="ECO:0000313" key="1">
    <source>
        <dbReference type="EMBL" id="PXX71647.1"/>
    </source>
</evidence>
<accession>A0A318KCT5</accession>
<organism evidence="1 2">
    <name type="scientific">Nocardia tenerifensis</name>
    <dbReference type="NCBI Taxonomy" id="228006"/>
    <lineage>
        <taxon>Bacteria</taxon>
        <taxon>Bacillati</taxon>
        <taxon>Actinomycetota</taxon>
        <taxon>Actinomycetes</taxon>
        <taxon>Mycobacteriales</taxon>
        <taxon>Nocardiaceae</taxon>
        <taxon>Nocardia</taxon>
    </lineage>
</organism>
<comment type="caution">
    <text evidence="1">The sequence shown here is derived from an EMBL/GenBank/DDBJ whole genome shotgun (WGS) entry which is preliminary data.</text>
</comment>
<keyword evidence="2" id="KW-1185">Reference proteome</keyword>
<reference evidence="1 2" key="1">
    <citation type="submission" date="2018-05" db="EMBL/GenBank/DDBJ databases">
        <title>Genomic Encyclopedia of Type Strains, Phase IV (KMG-IV): sequencing the most valuable type-strain genomes for metagenomic binning, comparative biology and taxonomic classification.</title>
        <authorList>
            <person name="Goeker M."/>
        </authorList>
    </citation>
    <scope>NUCLEOTIDE SEQUENCE [LARGE SCALE GENOMIC DNA]</scope>
    <source>
        <strain evidence="1 2">DSM 44704</strain>
    </source>
</reference>
<protein>
    <submittedName>
        <fullName evidence="1">Uncharacterized protein</fullName>
    </submittedName>
</protein>
<dbReference type="AlphaFoldDB" id="A0A318KCT5"/>
<sequence length="198" mass="22579">MAWTWEFAGPEGRAWILHYANQVCRWEPPPPLPATGTGAPLLSWRQRIGWYERWPVRRPRGRRALPRQGRVLKAVDTDALCALYSDGFPWLRAHLDPEGMHYLVPDPSDFQWPGPEGTLLWECRVLVRMSDGEQVTSTVEVAPETFTALPSTVPRRRQRQLLHLGRALERDIGLWGRDHKDDCGPETCGYPPVEPAAP</sequence>